<dbReference type="FunFam" id="3.30.565.10:FF:000006">
    <property type="entry name" value="Sensor histidine kinase WalK"/>
    <property type="match status" value="1"/>
</dbReference>
<dbReference type="PANTHER" id="PTHR43304:SF1">
    <property type="entry name" value="PAC DOMAIN-CONTAINING PROTEIN"/>
    <property type="match status" value="1"/>
</dbReference>
<dbReference type="SUPFAM" id="SSF47384">
    <property type="entry name" value="Homodimeric domain of signal transducing histidine kinase"/>
    <property type="match status" value="1"/>
</dbReference>
<feature type="domain" description="PAS" evidence="8">
    <location>
        <begin position="146"/>
        <end position="217"/>
    </location>
</feature>
<dbReference type="InterPro" id="IPR000014">
    <property type="entry name" value="PAS"/>
</dbReference>
<dbReference type="SMART" id="SM00388">
    <property type="entry name" value="HisKA"/>
    <property type="match status" value="1"/>
</dbReference>
<dbReference type="SMART" id="SM00086">
    <property type="entry name" value="PAC"/>
    <property type="match status" value="1"/>
</dbReference>
<dbReference type="CDD" id="cd00130">
    <property type="entry name" value="PAS"/>
    <property type="match status" value="2"/>
</dbReference>
<gene>
    <name evidence="10" type="ORF">CWM47_36365</name>
</gene>
<dbReference type="RefSeq" id="WP_100993383.1">
    <property type="nucleotide sequence ID" value="NZ_CP025096.1"/>
</dbReference>
<dbReference type="InterPro" id="IPR036097">
    <property type="entry name" value="HisK_dim/P_sf"/>
</dbReference>
<dbReference type="PANTHER" id="PTHR43304">
    <property type="entry name" value="PHYTOCHROME-LIKE PROTEIN CPH1"/>
    <property type="match status" value="1"/>
</dbReference>
<reference evidence="10 11" key="1">
    <citation type="submission" date="2017-11" db="EMBL/GenBank/DDBJ databases">
        <title>Taxonomic description and genome sequences of Spirosoma HA7 sp. nov., isolated from pollen microhabitat of Corylus avellana.</title>
        <authorList>
            <person name="Ambika Manirajan B."/>
            <person name="Suarez C."/>
            <person name="Ratering S."/>
            <person name="Geissler-Plaum R."/>
            <person name="Cardinale M."/>
            <person name="Sylvia S."/>
        </authorList>
    </citation>
    <scope>NUCLEOTIDE SEQUENCE [LARGE SCALE GENOMIC DNA]</scope>
    <source>
        <strain evidence="10 11">HA7</strain>
    </source>
</reference>
<dbReference type="Proteomes" id="UP000232883">
    <property type="component" value="Chromosome"/>
</dbReference>
<keyword evidence="6" id="KW-0175">Coiled coil</keyword>
<dbReference type="Gene3D" id="2.10.70.100">
    <property type="match status" value="1"/>
</dbReference>
<proteinExistence type="predicted"/>
<dbReference type="Pfam" id="PF13188">
    <property type="entry name" value="PAS_8"/>
    <property type="match status" value="1"/>
</dbReference>
<dbReference type="SUPFAM" id="SSF55874">
    <property type="entry name" value="ATPase domain of HSP90 chaperone/DNA topoisomerase II/histidine kinase"/>
    <property type="match status" value="1"/>
</dbReference>
<dbReference type="Pfam" id="PF00512">
    <property type="entry name" value="HisKA"/>
    <property type="match status" value="1"/>
</dbReference>
<feature type="coiled-coil region" evidence="6">
    <location>
        <begin position="527"/>
        <end position="586"/>
    </location>
</feature>
<keyword evidence="5 10" id="KW-0418">Kinase</keyword>
<feature type="domain" description="Histidine kinase" evidence="7">
    <location>
        <begin position="614"/>
        <end position="845"/>
    </location>
</feature>
<organism evidence="10 11">
    <name type="scientific">Spirosoma pollinicola</name>
    <dbReference type="NCBI Taxonomy" id="2057025"/>
    <lineage>
        <taxon>Bacteria</taxon>
        <taxon>Pseudomonadati</taxon>
        <taxon>Bacteroidota</taxon>
        <taxon>Cytophagia</taxon>
        <taxon>Cytophagales</taxon>
        <taxon>Cytophagaceae</taxon>
        <taxon>Spirosoma</taxon>
    </lineage>
</organism>
<evidence type="ECO:0000313" key="10">
    <source>
        <dbReference type="EMBL" id="AUD06849.1"/>
    </source>
</evidence>
<dbReference type="CDD" id="cd00082">
    <property type="entry name" value="HisKA"/>
    <property type="match status" value="1"/>
</dbReference>
<dbReference type="InterPro" id="IPR052162">
    <property type="entry name" value="Sensor_kinase/Photoreceptor"/>
</dbReference>
<dbReference type="NCBIfam" id="TIGR00229">
    <property type="entry name" value="sensory_box"/>
    <property type="match status" value="2"/>
</dbReference>
<sequence>MTGDQQPFNFSTNLTQRLNVDLALEAAGLGIWEFDLVTGGINWDERCRALYGFTQDTQIAYEKFIECVHPDDIILLGEELQRLAALGSNGRYDVTYRVNTIQDGRLRWIRSYGQATFAKSGELIRFAGVAQDITPQILAQQQLEQTQQQLVRLFEEAPVGIASISGDDLRFRSANPYYGDIIGRSPQQLIGKTLFDAIPEVQGQGFDERLRQVIATGQSLTAQEVPAQLNRHGRLETAYVNFTYQLQRPNDSHSSDVLMIATDVTLQVLARQQLEESEARFRFLIEEAPIATCLFVGRELRIEVANERMIQVWGKGAGVLGVPLADALPELRDQHFLTTIDEVFTTGEPFSTKAGRADLVIEGQLQTFYFDYDFKALRNADDQVYAIMEMATDVTAQVVTRQALEASEAFARDLLYSSPVANLVFVGPEMVINTINEGMLAMLGRDKSIIGQPFMKAMPELIDTPLMDRLHHVLTTGETFHQPEERIDLIRQGEPYTGFYHYIYTALRDKLGKPTGVVVTAIEVTTQVLARQAVEESEARYRRLSEELDLQVQARTEELETTNEELEATNEELAANNEELTASSEEVIAINLHLEESNLHLTRSNENLEQFAYIASHDLQEPLRKIQQFGDLLKTRYVGSAGDELLYLERMQGAASRMSLLIKDLLTFSRISTSQVMTRPVLLSEVISQVVDDLSVAIEESGAQIQVDTLPTVQGDRSQLSQLFQNLLSNAVKFRHRATAGQVVTPRISVRSSVVLRHELPALLQVPRYAEAYHRIEVADNGIGFDEKYADRIFQVFQRLHGKNEFAGTGIGLAVVQKVVTNHGGTITASSQPGKGATFCVYLPL</sequence>
<comment type="catalytic activity">
    <reaction evidence="1">
        <text>ATP + protein L-histidine = ADP + protein N-phospho-L-histidine.</text>
        <dbReference type="EC" id="2.7.13.3"/>
    </reaction>
</comment>
<dbReference type="InterPro" id="IPR035965">
    <property type="entry name" value="PAS-like_dom_sf"/>
</dbReference>
<accession>A0A2K8ZAJ7</accession>
<dbReference type="OrthoDB" id="9766459at2"/>
<evidence type="ECO:0000256" key="4">
    <source>
        <dbReference type="ARBA" id="ARBA00022679"/>
    </source>
</evidence>
<dbReference type="InterPro" id="IPR001610">
    <property type="entry name" value="PAC"/>
</dbReference>
<dbReference type="EC" id="2.7.13.3" evidence="2"/>
<dbReference type="Gene3D" id="3.30.565.10">
    <property type="entry name" value="Histidine kinase-like ATPase, C-terminal domain"/>
    <property type="match status" value="1"/>
</dbReference>
<evidence type="ECO:0000256" key="6">
    <source>
        <dbReference type="SAM" id="Coils"/>
    </source>
</evidence>
<dbReference type="InterPro" id="IPR003661">
    <property type="entry name" value="HisK_dim/P_dom"/>
</dbReference>
<dbReference type="Gene3D" id="1.10.287.130">
    <property type="match status" value="1"/>
</dbReference>
<dbReference type="SUPFAM" id="SSF55785">
    <property type="entry name" value="PYP-like sensor domain (PAS domain)"/>
    <property type="match status" value="4"/>
</dbReference>
<dbReference type="EMBL" id="CP025096">
    <property type="protein sequence ID" value="AUD06849.1"/>
    <property type="molecule type" value="Genomic_DNA"/>
</dbReference>
<dbReference type="PROSITE" id="PS50113">
    <property type="entry name" value="PAC"/>
    <property type="match status" value="1"/>
</dbReference>
<dbReference type="PROSITE" id="PS50112">
    <property type="entry name" value="PAS"/>
    <property type="match status" value="1"/>
</dbReference>
<protein>
    <recommendedName>
        <fullName evidence="2">histidine kinase</fullName>
        <ecNumber evidence="2">2.7.13.3</ecNumber>
    </recommendedName>
</protein>
<dbReference type="Pfam" id="PF08448">
    <property type="entry name" value="PAS_4"/>
    <property type="match status" value="2"/>
</dbReference>
<evidence type="ECO:0000256" key="3">
    <source>
        <dbReference type="ARBA" id="ARBA00022553"/>
    </source>
</evidence>
<dbReference type="SMART" id="SM00387">
    <property type="entry name" value="HATPase_c"/>
    <property type="match status" value="1"/>
</dbReference>
<keyword evidence="3" id="KW-0597">Phosphoprotein</keyword>
<dbReference type="KEGG" id="spir:CWM47_36365"/>
<dbReference type="InterPro" id="IPR036890">
    <property type="entry name" value="HATPase_C_sf"/>
</dbReference>
<dbReference type="PROSITE" id="PS50109">
    <property type="entry name" value="HIS_KIN"/>
    <property type="match status" value="1"/>
</dbReference>
<dbReference type="GO" id="GO:0000155">
    <property type="term" value="F:phosphorelay sensor kinase activity"/>
    <property type="evidence" value="ECO:0007669"/>
    <property type="project" value="InterPro"/>
</dbReference>
<dbReference type="Gene3D" id="3.30.450.20">
    <property type="entry name" value="PAS domain"/>
    <property type="match status" value="4"/>
</dbReference>
<evidence type="ECO:0000259" key="9">
    <source>
        <dbReference type="PROSITE" id="PS50113"/>
    </source>
</evidence>
<evidence type="ECO:0000256" key="1">
    <source>
        <dbReference type="ARBA" id="ARBA00000085"/>
    </source>
</evidence>
<dbReference type="InterPro" id="IPR004358">
    <property type="entry name" value="Sig_transdc_His_kin-like_C"/>
</dbReference>
<keyword evidence="11" id="KW-1185">Reference proteome</keyword>
<name>A0A2K8ZAJ7_9BACT</name>
<dbReference type="InterPro" id="IPR013655">
    <property type="entry name" value="PAS_fold_3"/>
</dbReference>
<feature type="domain" description="PAC" evidence="9">
    <location>
        <begin position="92"/>
        <end position="145"/>
    </location>
</feature>
<evidence type="ECO:0000259" key="8">
    <source>
        <dbReference type="PROSITE" id="PS50112"/>
    </source>
</evidence>
<dbReference type="SMART" id="SM00091">
    <property type="entry name" value="PAS"/>
    <property type="match status" value="3"/>
</dbReference>
<dbReference type="PRINTS" id="PR00344">
    <property type="entry name" value="BCTRLSENSOR"/>
</dbReference>
<evidence type="ECO:0000256" key="5">
    <source>
        <dbReference type="ARBA" id="ARBA00022777"/>
    </source>
</evidence>
<dbReference type="AlphaFoldDB" id="A0A2K8ZAJ7"/>
<dbReference type="InterPro" id="IPR013656">
    <property type="entry name" value="PAS_4"/>
</dbReference>
<dbReference type="InterPro" id="IPR003594">
    <property type="entry name" value="HATPase_dom"/>
</dbReference>
<dbReference type="Pfam" id="PF08447">
    <property type="entry name" value="PAS_3"/>
    <property type="match status" value="1"/>
</dbReference>
<evidence type="ECO:0000256" key="2">
    <source>
        <dbReference type="ARBA" id="ARBA00012438"/>
    </source>
</evidence>
<keyword evidence="4" id="KW-0808">Transferase</keyword>
<evidence type="ECO:0000259" key="7">
    <source>
        <dbReference type="PROSITE" id="PS50109"/>
    </source>
</evidence>
<evidence type="ECO:0000313" key="11">
    <source>
        <dbReference type="Proteomes" id="UP000232883"/>
    </source>
</evidence>
<dbReference type="InterPro" id="IPR000700">
    <property type="entry name" value="PAS-assoc_C"/>
</dbReference>
<dbReference type="Pfam" id="PF02518">
    <property type="entry name" value="HATPase_c"/>
    <property type="match status" value="1"/>
</dbReference>
<dbReference type="InterPro" id="IPR005467">
    <property type="entry name" value="His_kinase_dom"/>
</dbReference>